<dbReference type="EMBL" id="BAAAZA010000026">
    <property type="protein sequence ID" value="GAA3890251.1"/>
    <property type="molecule type" value="Genomic_DNA"/>
</dbReference>
<gene>
    <name evidence="2" type="ORF">GCM10022207_67210</name>
</gene>
<evidence type="ECO:0000313" key="3">
    <source>
        <dbReference type="Proteomes" id="UP001501563"/>
    </source>
</evidence>
<protein>
    <submittedName>
        <fullName evidence="2">Uncharacterized protein</fullName>
    </submittedName>
</protein>
<proteinExistence type="predicted"/>
<name>A0ABP7KYL4_9ACTN</name>
<keyword evidence="3" id="KW-1185">Reference proteome</keyword>
<accession>A0ABP7KYL4</accession>
<feature type="region of interest" description="Disordered" evidence="1">
    <location>
        <begin position="130"/>
        <end position="170"/>
    </location>
</feature>
<reference evidence="3" key="1">
    <citation type="journal article" date="2019" name="Int. J. Syst. Evol. Microbiol.">
        <title>The Global Catalogue of Microorganisms (GCM) 10K type strain sequencing project: providing services to taxonomists for standard genome sequencing and annotation.</title>
        <authorList>
            <consortium name="The Broad Institute Genomics Platform"/>
            <consortium name="The Broad Institute Genome Sequencing Center for Infectious Disease"/>
            <person name="Wu L."/>
            <person name="Ma J."/>
        </authorList>
    </citation>
    <scope>NUCLEOTIDE SEQUENCE [LARGE SCALE GENOMIC DNA]</scope>
    <source>
        <strain evidence="3">JCM 16578</strain>
    </source>
</reference>
<organism evidence="2 3">
    <name type="scientific">Streptomyces lannensis</name>
    <dbReference type="NCBI Taxonomy" id="766498"/>
    <lineage>
        <taxon>Bacteria</taxon>
        <taxon>Bacillati</taxon>
        <taxon>Actinomycetota</taxon>
        <taxon>Actinomycetes</taxon>
        <taxon>Kitasatosporales</taxon>
        <taxon>Streptomycetaceae</taxon>
        <taxon>Streptomyces</taxon>
    </lineage>
</organism>
<sequence length="170" mass="18149">MTPPARPAPAQDTGSAPASPPSGLEWDGSPVRPASHQVVWPPEPDVGEAQRELVDKFPGCEVPLVSVPLPCTKPDGTTGTDLYLSKDGQAAFAADLSTAAFRLLQSTRQSFDVAPFIHLAKAAAWQTIRTSPPAPHRGRRSGDPLPPRLACPCPCPTITGRRTSDSRRRR</sequence>
<comment type="caution">
    <text evidence="2">The sequence shown here is derived from an EMBL/GenBank/DDBJ whole genome shotgun (WGS) entry which is preliminary data.</text>
</comment>
<dbReference type="Proteomes" id="UP001501563">
    <property type="component" value="Unassembled WGS sequence"/>
</dbReference>
<feature type="region of interest" description="Disordered" evidence="1">
    <location>
        <begin position="1"/>
        <end position="46"/>
    </location>
</feature>
<evidence type="ECO:0000313" key="2">
    <source>
        <dbReference type="EMBL" id="GAA3890251.1"/>
    </source>
</evidence>
<evidence type="ECO:0000256" key="1">
    <source>
        <dbReference type="SAM" id="MobiDB-lite"/>
    </source>
</evidence>